<dbReference type="InterPro" id="IPR042213">
    <property type="entry name" value="NBD_C_sf"/>
</dbReference>
<evidence type="ECO:0000259" key="8">
    <source>
        <dbReference type="Pfam" id="PF17042"/>
    </source>
</evidence>
<evidence type="ECO:0000256" key="2">
    <source>
        <dbReference type="ARBA" id="ARBA00022679"/>
    </source>
</evidence>
<feature type="domain" description="Four-carbon acid sugar kinase N-terminal" evidence="7">
    <location>
        <begin position="27"/>
        <end position="178"/>
    </location>
</feature>
<dbReference type="OrthoDB" id="9778478at2"/>
<dbReference type="AlphaFoldDB" id="A0A368JTD5"/>
<evidence type="ECO:0000313" key="10">
    <source>
        <dbReference type="Proteomes" id="UP000253383"/>
    </source>
</evidence>
<comment type="similarity">
    <text evidence="1">Belongs to the four-carbon acid sugar kinase family.</text>
</comment>
<protein>
    <submittedName>
        <fullName evidence="9">Four-carbon acid sugar kinase family protein</fullName>
    </submittedName>
</protein>
<reference evidence="9 10" key="1">
    <citation type="submission" date="2018-07" db="EMBL/GenBank/DDBJ databases">
        <title>Genome analysis of Larkinella rosea.</title>
        <authorList>
            <person name="Zhou Z."/>
            <person name="Wang G."/>
        </authorList>
    </citation>
    <scope>NUCLEOTIDE SEQUENCE [LARGE SCALE GENOMIC DNA]</scope>
    <source>
        <strain evidence="10">zzj9</strain>
    </source>
</reference>
<keyword evidence="3" id="KW-0547">Nucleotide-binding</keyword>
<feature type="domain" description="Four-carbon acid sugar kinase nucleotide binding" evidence="8">
    <location>
        <begin position="259"/>
        <end position="393"/>
    </location>
</feature>
<evidence type="ECO:0000256" key="6">
    <source>
        <dbReference type="ARBA" id="ARBA00023277"/>
    </source>
</evidence>
<keyword evidence="10" id="KW-1185">Reference proteome</keyword>
<dbReference type="GO" id="GO:0016301">
    <property type="term" value="F:kinase activity"/>
    <property type="evidence" value="ECO:0007669"/>
    <property type="project" value="UniProtKB-KW"/>
</dbReference>
<dbReference type="Proteomes" id="UP000253383">
    <property type="component" value="Unassembled WGS sequence"/>
</dbReference>
<gene>
    <name evidence="9" type="ORF">DUE52_08920</name>
</gene>
<dbReference type="SUPFAM" id="SSF142764">
    <property type="entry name" value="YgbK-like"/>
    <property type="match status" value="1"/>
</dbReference>
<keyword evidence="4 9" id="KW-0418">Kinase</keyword>
<dbReference type="InterPro" id="IPR037051">
    <property type="entry name" value="4-carb_acid_sugar_kinase_N_sf"/>
</dbReference>
<evidence type="ECO:0000256" key="4">
    <source>
        <dbReference type="ARBA" id="ARBA00022777"/>
    </source>
</evidence>
<evidence type="ECO:0000313" key="9">
    <source>
        <dbReference type="EMBL" id="RCR69944.1"/>
    </source>
</evidence>
<dbReference type="EMBL" id="QOWE01000006">
    <property type="protein sequence ID" value="RCR69944.1"/>
    <property type="molecule type" value="Genomic_DNA"/>
</dbReference>
<evidence type="ECO:0000256" key="5">
    <source>
        <dbReference type="ARBA" id="ARBA00022840"/>
    </source>
</evidence>
<comment type="caution">
    <text evidence="9">The sequence shown here is derived from an EMBL/GenBank/DDBJ whole genome shotgun (WGS) entry which is preliminary data.</text>
</comment>
<dbReference type="GO" id="GO:0005524">
    <property type="term" value="F:ATP binding"/>
    <property type="evidence" value="ECO:0007669"/>
    <property type="project" value="UniProtKB-KW"/>
</dbReference>
<sequence length="403" mass="44577">MRWCWRLSRRCNWRKTGARVCCPRKMIAVIADDLTGAAELGGIGLAYGLEVELSVSVNPQSKADLLVIATDARSVSEPEAVREMTEVSRALRELKPLLIYKKIDSVLRGHILAETRAQLTVLGLTKALLVPANPALGRTLVGGQYFVDGKPLHQTHFAHDPEFPVTDSDVLKRFKITTEPVFVRNPSDALPDRGVVFGNVEKWTDLQAWVERIDHQTLLGGGFGFFTALLDSRFPPKQKTATLVAPGNTRLYVCGSAFKESVDWVKKAVHSVQYMPKARLKSGALDESNRTTWATKIAERLQRRKPVIMAIDPTAVETSTTIQLRTDLAKTVRDVLNRTHIDELIIEGGSTASAVLREIGVSRLAPVHELATGVVRSKAIEIPQLHVTVKPGSYRWPPELGLF</sequence>
<keyword evidence="6" id="KW-0119">Carbohydrate metabolism</keyword>
<evidence type="ECO:0000256" key="1">
    <source>
        <dbReference type="ARBA" id="ARBA00005715"/>
    </source>
</evidence>
<dbReference type="Gene3D" id="3.40.50.10840">
    <property type="entry name" value="Putative sugar-binding, N-terminal domain"/>
    <property type="match status" value="1"/>
</dbReference>
<keyword evidence="5" id="KW-0067">ATP-binding</keyword>
<name>A0A368JTD5_9BACT</name>
<dbReference type="Pfam" id="PF07005">
    <property type="entry name" value="SBD_N"/>
    <property type="match status" value="1"/>
</dbReference>
<dbReference type="Pfam" id="PF17042">
    <property type="entry name" value="NBD_C"/>
    <property type="match status" value="1"/>
</dbReference>
<evidence type="ECO:0000256" key="3">
    <source>
        <dbReference type="ARBA" id="ARBA00022741"/>
    </source>
</evidence>
<evidence type="ECO:0000259" key="7">
    <source>
        <dbReference type="Pfam" id="PF07005"/>
    </source>
</evidence>
<dbReference type="InterPro" id="IPR031475">
    <property type="entry name" value="NBD_C"/>
</dbReference>
<accession>A0A368JTD5</accession>
<dbReference type="Gene3D" id="3.40.980.20">
    <property type="entry name" value="Four-carbon acid sugar kinase, nucleotide binding domain"/>
    <property type="match status" value="1"/>
</dbReference>
<proteinExistence type="inferred from homology"/>
<keyword evidence="2" id="KW-0808">Transferase</keyword>
<organism evidence="9 10">
    <name type="scientific">Larkinella punicea</name>
    <dbReference type="NCBI Taxonomy" id="2315727"/>
    <lineage>
        <taxon>Bacteria</taxon>
        <taxon>Pseudomonadati</taxon>
        <taxon>Bacteroidota</taxon>
        <taxon>Cytophagia</taxon>
        <taxon>Cytophagales</taxon>
        <taxon>Spirosomataceae</taxon>
        <taxon>Larkinella</taxon>
    </lineage>
</organism>
<dbReference type="InterPro" id="IPR010737">
    <property type="entry name" value="4-carb_acid_sugar_kinase_N"/>
</dbReference>